<evidence type="ECO:0000256" key="1">
    <source>
        <dbReference type="SAM" id="MobiDB-lite"/>
    </source>
</evidence>
<evidence type="ECO:0000313" key="3">
    <source>
        <dbReference type="Proteomes" id="UP001066276"/>
    </source>
</evidence>
<protein>
    <submittedName>
        <fullName evidence="2">Uncharacterized protein</fullName>
    </submittedName>
</protein>
<feature type="region of interest" description="Disordered" evidence="1">
    <location>
        <begin position="1"/>
        <end position="69"/>
    </location>
</feature>
<organism evidence="2 3">
    <name type="scientific">Pleurodeles waltl</name>
    <name type="common">Iberian ribbed newt</name>
    <dbReference type="NCBI Taxonomy" id="8319"/>
    <lineage>
        <taxon>Eukaryota</taxon>
        <taxon>Metazoa</taxon>
        <taxon>Chordata</taxon>
        <taxon>Craniata</taxon>
        <taxon>Vertebrata</taxon>
        <taxon>Euteleostomi</taxon>
        <taxon>Amphibia</taxon>
        <taxon>Batrachia</taxon>
        <taxon>Caudata</taxon>
        <taxon>Salamandroidea</taxon>
        <taxon>Salamandridae</taxon>
        <taxon>Pleurodelinae</taxon>
        <taxon>Pleurodeles</taxon>
    </lineage>
</organism>
<keyword evidence="3" id="KW-1185">Reference proteome</keyword>
<proteinExistence type="predicted"/>
<reference evidence="2" key="1">
    <citation type="journal article" date="2022" name="bioRxiv">
        <title>Sequencing and chromosome-scale assembly of the giantPleurodeles waltlgenome.</title>
        <authorList>
            <person name="Brown T."/>
            <person name="Elewa A."/>
            <person name="Iarovenko S."/>
            <person name="Subramanian E."/>
            <person name="Araus A.J."/>
            <person name="Petzold A."/>
            <person name="Susuki M."/>
            <person name="Suzuki K.-i.T."/>
            <person name="Hayashi T."/>
            <person name="Toyoda A."/>
            <person name="Oliveira C."/>
            <person name="Osipova E."/>
            <person name="Leigh N.D."/>
            <person name="Simon A."/>
            <person name="Yun M.H."/>
        </authorList>
    </citation>
    <scope>NUCLEOTIDE SEQUENCE</scope>
    <source>
        <strain evidence="2">20211129_DDA</strain>
        <tissue evidence="2">Liver</tissue>
    </source>
</reference>
<dbReference type="Proteomes" id="UP001066276">
    <property type="component" value="Chromosome 8"/>
</dbReference>
<sequence>MHTATALPPWHKLTQLPRERNPLLTGPASSVQGRLAEPHVRKAPSASAPGTRPPAMCDPGQLGGRTDCV</sequence>
<name>A0AAV7NB64_PLEWA</name>
<gene>
    <name evidence="2" type="ORF">NDU88_000374</name>
</gene>
<accession>A0AAV7NB64</accession>
<dbReference type="AlphaFoldDB" id="A0AAV7NB64"/>
<comment type="caution">
    <text evidence="2">The sequence shown here is derived from an EMBL/GenBank/DDBJ whole genome shotgun (WGS) entry which is preliminary data.</text>
</comment>
<dbReference type="EMBL" id="JANPWB010000012">
    <property type="protein sequence ID" value="KAJ1112105.1"/>
    <property type="molecule type" value="Genomic_DNA"/>
</dbReference>
<evidence type="ECO:0000313" key="2">
    <source>
        <dbReference type="EMBL" id="KAJ1112105.1"/>
    </source>
</evidence>